<keyword evidence="10" id="KW-1185">Reference proteome</keyword>
<feature type="region of interest" description="Disordered" evidence="7">
    <location>
        <begin position="22"/>
        <end position="122"/>
    </location>
</feature>
<dbReference type="InterPro" id="IPR036838">
    <property type="entry name" value="Ribosomal_uS10_dom_sf"/>
</dbReference>
<feature type="compositionally biased region" description="Polar residues" evidence="7">
    <location>
        <begin position="29"/>
        <end position="44"/>
    </location>
</feature>
<evidence type="ECO:0000259" key="8">
    <source>
        <dbReference type="SMART" id="SM01403"/>
    </source>
</evidence>
<evidence type="ECO:0000256" key="5">
    <source>
        <dbReference type="ARBA" id="ARBA00042916"/>
    </source>
</evidence>
<organism evidence="9 10">
    <name type="scientific">Knufia fluminis</name>
    <dbReference type="NCBI Taxonomy" id="191047"/>
    <lineage>
        <taxon>Eukaryota</taxon>
        <taxon>Fungi</taxon>
        <taxon>Dikarya</taxon>
        <taxon>Ascomycota</taxon>
        <taxon>Pezizomycotina</taxon>
        <taxon>Eurotiomycetes</taxon>
        <taxon>Chaetothyriomycetidae</taxon>
        <taxon>Chaetothyriales</taxon>
        <taxon>Trichomeriaceae</taxon>
        <taxon>Knufia</taxon>
    </lineage>
</organism>
<feature type="compositionally biased region" description="Polar residues" evidence="7">
    <location>
        <begin position="54"/>
        <end position="63"/>
    </location>
</feature>
<dbReference type="GO" id="GO:0003735">
    <property type="term" value="F:structural constituent of ribosome"/>
    <property type="evidence" value="ECO:0007669"/>
    <property type="project" value="InterPro"/>
</dbReference>
<evidence type="ECO:0000256" key="4">
    <source>
        <dbReference type="ARBA" id="ARBA00035261"/>
    </source>
</evidence>
<dbReference type="PANTHER" id="PTHR11700">
    <property type="entry name" value="30S RIBOSOMAL PROTEIN S10 FAMILY MEMBER"/>
    <property type="match status" value="1"/>
</dbReference>
<dbReference type="EMBL" id="JAKLMC020000010">
    <property type="protein sequence ID" value="KAK5953729.1"/>
    <property type="molecule type" value="Genomic_DNA"/>
</dbReference>
<dbReference type="SUPFAM" id="SSF54999">
    <property type="entry name" value="Ribosomal protein S10"/>
    <property type="match status" value="1"/>
</dbReference>
<protein>
    <recommendedName>
        <fullName evidence="4">Small ribosomal subunit protein uS10m</fullName>
    </recommendedName>
    <alternativeName>
        <fullName evidence="5">37S ribosomal protein S10, mitochondrial</fullName>
    </alternativeName>
    <alternativeName>
        <fullName evidence="6">Mitochondrial ribosomal small subunit protein 10</fullName>
    </alternativeName>
</protein>
<name>A0AAN8EEF4_9EURO</name>
<dbReference type="SMART" id="SM01403">
    <property type="entry name" value="Ribosomal_S10"/>
    <property type="match status" value="1"/>
</dbReference>
<reference evidence="9 10" key="1">
    <citation type="submission" date="2022-12" db="EMBL/GenBank/DDBJ databases">
        <title>Genomic features and morphological characterization of a novel Knufia sp. strain isolated from spacecraft assembly facility.</title>
        <authorList>
            <person name="Teixeira M."/>
            <person name="Chander A.M."/>
            <person name="Stajich J.E."/>
            <person name="Venkateswaran K."/>
        </authorList>
    </citation>
    <scope>NUCLEOTIDE SEQUENCE [LARGE SCALE GENOMIC DNA]</scope>
    <source>
        <strain evidence="9 10">FJI-L2-BK-P2</strain>
    </source>
</reference>
<dbReference type="GO" id="GO:0006412">
    <property type="term" value="P:translation"/>
    <property type="evidence" value="ECO:0007669"/>
    <property type="project" value="InterPro"/>
</dbReference>
<feature type="compositionally biased region" description="Polar residues" evidence="7">
    <location>
        <begin position="90"/>
        <end position="108"/>
    </location>
</feature>
<keyword evidence="2 9" id="KW-0689">Ribosomal protein</keyword>
<dbReference type="GO" id="GO:0005840">
    <property type="term" value="C:ribosome"/>
    <property type="evidence" value="ECO:0007669"/>
    <property type="project" value="UniProtKB-KW"/>
</dbReference>
<comment type="similarity">
    <text evidence="1">Belongs to the universal ribosomal protein uS10 family.</text>
</comment>
<keyword evidence="3" id="KW-0687">Ribonucleoprotein</keyword>
<proteinExistence type="inferred from homology"/>
<keyword evidence="9" id="KW-0436">Ligase</keyword>
<dbReference type="Proteomes" id="UP001316803">
    <property type="component" value="Unassembled WGS sequence"/>
</dbReference>
<evidence type="ECO:0000256" key="6">
    <source>
        <dbReference type="ARBA" id="ARBA00078476"/>
    </source>
</evidence>
<dbReference type="FunFam" id="3.30.70.600:FF:000003">
    <property type="entry name" value="30S ribosomal protein S10"/>
    <property type="match status" value="1"/>
</dbReference>
<dbReference type="GO" id="GO:1990904">
    <property type="term" value="C:ribonucleoprotein complex"/>
    <property type="evidence" value="ECO:0007669"/>
    <property type="project" value="UniProtKB-KW"/>
</dbReference>
<feature type="domain" description="Small ribosomal subunit protein uS10" evidence="8">
    <location>
        <begin position="143"/>
        <end position="240"/>
    </location>
</feature>
<sequence>MSASRCFRCALEAARPAKVSKIKRMNIQPRPSIQSRAYANVTNDETPKAAGSETVKTATSQDTPLDGNIDRLKAQPKRSTPRSPDAKPLSQASLQDHPLPTSSQPQTQTERDPDAPIPLPPNVLAAFRTPYRHKAEHGIPVASLQLRSYSVRNLEFMADFAMRVAYYLKLPASGPTPLPKKIERWTVPRSNFVHKKSQENFERITMRRVVTVFDGAPEVVEIWLAALRKWQFYGVGMKANVWQFEGLDVSSKMDRQLQDVEKELDAKLANFGWNNSVAPKKSIQEMLLRQGARTAGTPMMEVRDEIKGAKNIDLFRDVK</sequence>
<evidence type="ECO:0000313" key="10">
    <source>
        <dbReference type="Proteomes" id="UP001316803"/>
    </source>
</evidence>
<accession>A0AAN8EEF4</accession>
<dbReference type="InterPro" id="IPR001848">
    <property type="entry name" value="Ribosomal_uS10"/>
</dbReference>
<evidence type="ECO:0000256" key="7">
    <source>
        <dbReference type="SAM" id="MobiDB-lite"/>
    </source>
</evidence>
<evidence type="ECO:0000256" key="2">
    <source>
        <dbReference type="ARBA" id="ARBA00022980"/>
    </source>
</evidence>
<dbReference type="Gene3D" id="3.30.70.600">
    <property type="entry name" value="Ribosomal protein S10 domain"/>
    <property type="match status" value="1"/>
</dbReference>
<evidence type="ECO:0000313" key="9">
    <source>
        <dbReference type="EMBL" id="KAK5953729.1"/>
    </source>
</evidence>
<evidence type="ECO:0000256" key="3">
    <source>
        <dbReference type="ARBA" id="ARBA00023274"/>
    </source>
</evidence>
<dbReference type="HAMAP" id="MF_00508">
    <property type="entry name" value="Ribosomal_uS10"/>
    <property type="match status" value="1"/>
</dbReference>
<dbReference type="Pfam" id="PF00338">
    <property type="entry name" value="Ribosomal_S10"/>
    <property type="match status" value="1"/>
</dbReference>
<comment type="caution">
    <text evidence="9">The sequence shown here is derived from an EMBL/GenBank/DDBJ whole genome shotgun (WGS) entry which is preliminary data.</text>
</comment>
<dbReference type="GO" id="GO:0016874">
    <property type="term" value="F:ligase activity"/>
    <property type="evidence" value="ECO:0007669"/>
    <property type="project" value="UniProtKB-KW"/>
</dbReference>
<dbReference type="AlphaFoldDB" id="A0AAN8EEF4"/>
<evidence type="ECO:0000256" key="1">
    <source>
        <dbReference type="ARBA" id="ARBA00007102"/>
    </source>
</evidence>
<dbReference type="InterPro" id="IPR027486">
    <property type="entry name" value="Ribosomal_uS10_dom"/>
</dbReference>
<gene>
    <name evidence="9" type="primary">RSM10</name>
    <name evidence="9" type="ORF">OHC33_004998</name>
</gene>